<dbReference type="PANTHER" id="PTHR10176:SF3">
    <property type="entry name" value="GLYCOGEN [STARCH] SYNTHASE"/>
    <property type="match status" value="1"/>
</dbReference>
<dbReference type="EMBL" id="SUYC01000003">
    <property type="protein sequence ID" value="MBE6269922.1"/>
    <property type="molecule type" value="Genomic_DNA"/>
</dbReference>
<dbReference type="InterPro" id="IPR008631">
    <property type="entry name" value="Glycogen_synth"/>
</dbReference>
<name>A0A9D5P0V0_XYLRU</name>
<dbReference type="PANTHER" id="PTHR10176">
    <property type="entry name" value="GLYCOGEN SYNTHASE"/>
    <property type="match status" value="1"/>
</dbReference>
<dbReference type="Gene3D" id="3.40.50.2000">
    <property type="entry name" value="Glycogen Phosphorylase B"/>
    <property type="match status" value="2"/>
</dbReference>
<evidence type="ECO:0000256" key="2">
    <source>
        <dbReference type="ARBA" id="ARBA00022679"/>
    </source>
</evidence>
<dbReference type="SUPFAM" id="SSF53756">
    <property type="entry name" value="UDP-Glycosyltransferase/glycogen phosphorylase"/>
    <property type="match status" value="1"/>
</dbReference>
<dbReference type="GO" id="GO:0005978">
    <property type="term" value="P:glycogen biosynthetic process"/>
    <property type="evidence" value="ECO:0007669"/>
    <property type="project" value="InterPro"/>
</dbReference>
<sequence length="563" mass="64795">MVNKRMMPDYIFESSWEVCNKVGGIYTVLSTRAKTLQNTMKDRILFIGPDFWNECECPYFKEETSLFADWQWEAKEQGLKLKVGRWTIPGEPIAILVDFKPFFEKKNEIYGWLWEHYGVDSLHAYGDYDEASMFSYAAALVTESFYKFKSVKGEWTGKTKVIYHANEWMCGLGLLYLNNKLPQIGTVFTTHATSIGRSIAGNQKPLYDYLFAYNGDQMAGELNMQSKHSIEKQTAHFADCFTTVSDITARECLELLDKPVDVVLPNGFDNSFVPGTVQAFTRKRKAARKKMLDVANALLGEQLDDDTLLISTSGRYEFRNKGIDVFVEAMNRLLRDRHLKKKVVAFIEVPGWVGEPRKDLQERLEALDKGQSNFDSPLDVPQVTHWLHNMSHDNVLSMLKYYDMHNRKDENVKVIFLPCYLDGNDGIVNMTYYDLVLGNDLCIYPSYYEPWGYTPLEAIAFKVPCITTDLAGFGLWANKVFGHDGQLEDGVKVIHRTDYNYSEVADIIKDTVAEFSNMTKKQVDTCRKHAEALSKKALWSEFIEYYYQAYDIALRKAQSRIEK</sequence>
<accession>A0A9D5P0V0</accession>
<keyword evidence="2" id="KW-0808">Transferase</keyword>
<gene>
    <name evidence="3" type="ORF">E7101_03120</name>
</gene>
<dbReference type="GO" id="GO:0004373">
    <property type="term" value="F:alpha-1,4-glucan glucosyltransferase (UDP-glucose donor) activity"/>
    <property type="evidence" value="ECO:0007669"/>
    <property type="project" value="InterPro"/>
</dbReference>
<evidence type="ECO:0000313" key="4">
    <source>
        <dbReference type="Proteomes" id="UP000806522"/>
    </source>
</evidence>
<protein>
    <submittedName>
        <fullName evidence="3">Glycosyltransferase</fullName>
    </submittedName>
</protein>
<proteinExistence type="predicted"/>
<keyword evidence="1" id="KW-0328">Glycosyltransferase</keyword>
<dbReference type="GO" id="GO:0005737">
    <property type="term" value="C:cytoplasm"/>
    <property type="evidence" value="ECO:0007669"/>
    <property type="project" value="TreeGrafter"/>
</dbReference>
<dbReference type="Proteomes" id="UP000806522">
    <property type="component" value="Unassembled WGS sequence"/>
</dbReference>
<dbReference type="Pfam" id="PF05693">
    <property type="entry name" value="Glycogen_syn"/>
    <property type="match status" value="2"/>
</dbReference>
<evidence type="ECO:0000313" key="3">
    <source>
        <dbReference type="EMBL" id="MBE6269922.1"/>
    </source>
</evidence>
<evidence type="ECO:0000256" key="1">
    <source>
        <dbReference type="ARBA" id="ARBA00022676"/>
    </source>
</evidence>
<reference evidence="3" key="1">
    <citation type="submission" date="2019-04" db="EMBL/GenBank/DDBJ databases">
        <title>Evolution of Biomass-Degrading Anaerobic Consortia Revealed by Metagenomics.</title>
        <authorList>
            <person name="Peng X."/>
        </authorList>
    </citation>
    <scope>NUCLEOTIDE SEQUENCE</scope>
    <source>
        <strain evidence="3">SIG140</strain>
    </source>
</reference>
<organism evidence="3 4">
    <name type="scientific">Xylanibacter ruminicola</name>
    <name type="common">Prevotella ruminicola</name>
    <dbReference type="NCBI Taxonomy" id="839"/>
    <lineage>
        <taxon>Bacteria</taxon>
        <taxon>Pseudomonadati</taxon>
        <taxon>Bacteroidota</taxon>
        <taxon>Bacteroidia</taxon>
        <taxon>Bacteroidales</taxon>
        <taxon>Prevotellaceae</taxon>
        <taxon>Xylanibacter</taxon>
    </lineage>
</organism>
<comment type="caution">
    <text evidence="3">The sequence shown here is derived from an EMBL/GenBank/DDBJ whole genome shotgun (WGS) entry which is preliminary data.</text>
</comment>
<dbReference type="AlphaFoldDB" id="A0A9D5P0V0"/>